<dbReference type="GO" id="GO:0003677">
    <property type="term" value="F:DNA binding"/>
    <property type="evidence" value="ECO:0007669"/>
    <property type="project" value="UniProtKB-UniRule"/>
</dbReference>
<dbReference type="SUPFAM" id="SSF46894">
    <property type="entry name" value="C-terminal effector domain of the bipartite response regulators"/>
    <property type="match status" value="1"/>
</dbReference>
<dbReference type="SMART" id="SM01043">
    <property type="entry name" value="BTAD"/>
    <property type="match status" value="1"/>
</dbReference>
<evidence type="ECO:0000313" key="9">
    <source>
        <dbReference type="Proteomes" id="UP000660611"/>
    </source>
</evidence>
<dbReference type="InterPro" id="IPR011990">
    <property type="entry name" value="TPR-like_helical_dom_sf"/>
</dbReference>
<evidence type="ECO:0000256" key="1">
    <source>
        <dbReference type="ARBA" id="ARBA00005820"/>
    </source>
</evidence>
<dbReference type="Gene3D" id="3.40.50.300">
    <property type="entry name" value="P-loop containing nucleotide triphosphate hydrolases"/>
    <property type="match status" value="1"/>
</dbReference>
<organism evidence="8 9">
    <name type="scientific">Dactylosporangium siamense</name>
    <dbReference type="NCBI Taxonomy" id="685454"/>
    <lineage>
        <taxon>Bacteria</taxon>
        <taxon>Bacillati</taxon>
        <taxon>Actinomycetota</taxon>
        <taxon>Actinomycetes</taxon>
        <taxon>Micromonosporales</taxon>
        <taxon>Micromonosporaceae</taxon>
        <taxon>Dactylosporangium</taxon>
    </lineage>
</organism>
<sequence length="1014" mass="109203">MEFGVLGPLTVIRDGRPLRVEGLHSQRVLAGLLLDAGRPVSVGQLIDLAWDEPPATARQQLRTAVHRLRRTLGPPAGPSLRTVRSGYQLDLADCRFDVAEFTTGVAGARRLAAADALAAAADAFHAALALWRGEALAGLAGDALARHATRLDELRLAATEECAEVELRLGRHRRLVPQLRQLTAEHPLRERFAVLLMTALIHDGQRPDAIAVYQEHARRLHDDLGIDPGDALREAYLDAIGRPAAGDPVTSAPPSGPPPSDPPPSGPAPRHLPRAPRRLIGREPELDRIAHAGQHPGPGPHVVVIDGMAGVGKSALALTAARAAQARYPDAHLFIDLHGHSEHEPVTTHDALGILLRQLEVDQRSIPDSGPERVALWRRRLQGQRTIVLLDNAAGSAQIDPLLDLDGPGLVLVTSRTRLAPIDGATCLSVDLLDQRDAVALLRDTADDRVSADPVAAAAIVELCGRLPLAVRLVGHRLRHRPRWTIDMMATQLADAARAPIAISAEGTSAEAAFDLSYRQLQPRQQLLFRRLGLHPAGTFEVWAAASLADLPMEETTDLLDRLVEVNLVQADIPGQYRLHDLVRAFAASLVTEPERAAAVERMLHGYLYAMDRAGHHLMVTARAAVLPVPPAPYGPVFADDAAGAAWALANWPRLMEQVRIAEQAAAHGYTARLALMALHSADVFGLSADGLRLAEQAIAAAETLGEDALVASANHLAGGLYLRLGRYADCRASVERAIHLYQRLGNQELARNLRKNTIILLRHEGRHLEGVRLAVDVCRVAREQHDPVGEAIARVESAATLHQLGRHLAAQRELIAAVPVLRLTGHALSVALGWLGSVNIALGQHAAAGVVLTWAINLKRQLGNLGGAAETLSDYGRLLTANGDPQAGLRLQQQAYDQACALSDGYFEPIIANHLGETLTVLGRGEEALTLHGRALHEARRRQWPYEQARAHAGIAAALLRGRPERAAAERATAVARLTALGMSAEAAADVCDLPARNRDRYERTRLPPRVIG</sequence>
<dbReference type="InterPro" id="IPR041664">
    <property type="entry name" value="AAA_16"/>
</dbReference>
<keyword evidence="4" id="KW-0804">Transcription</keyword>
<dbReference type="GO" id="GO:0000160">
    <property type="term" value="P:phosphorelay signal transduction system"/>
    <property type="evidence" value="ECO:0007669"/>
    <property type="project" value="InterPro"/>
</dbReference>
<dbReference type="Pfam" id="PF03704">
    <property type="entry name" value="BTAD"/>
    <property type="match status" value="1"/>
</dbReference>
<dbReference type="InterPro" id="IPR005158">
    <property type="entry name" value="BTAD"/>
</dbReference>
<feature type="compositionally biased region" description="Pro residues" evidence="6">
    <location>
        <begin position="254"/>
        <end position="267"/>
    </location>
</feature>
<protein>
    <submittedName>
        <fullName evidence="8">SARP family transcriptional regulator</fullName>
    </submittedName>
</protein>
<dbReference type="InterPro" id="IPR001867">
    <property type="entry name" value="OmpR/PhoB-type_DNA-bd"/>
</dbReference>
<feature type="DNA-binding region" description="OmpR/PhoB-type" evidence="5">
    <location>
        <begin position="1"/>
        <end position="91"/>
    </location>
</feature>
<dbReference type="CDD" id="cd15831">
    <property type="entry name" value="BTAD"/>
    <property type="match status" value="1"/>
</dbReference>
<dbReference type="GO" id="GO:0006355">
    <property type="term" value="P:regulation of DNA-templated transcription"/>
    <property type="evidence" value="ECO:0007669"/>
    <property type="project" value="InterPro"/>
</dbReference>
<dbReference type="Gene3D" id="1.10.10.10">
    <property type="entry name" value="Winged helix-like DNA-binding domain superfamily/Winged helix DNA-binding domain"/>
    <property type="match status" value="2"/>
</dbReference>
<comment type="caution">
    <text evidence="8">The sequence shown here is derived from an EMBL/GenBank/DDBJ whole genome shotgun (WGS) entry which is preliminary data.</text>
</comment>
<dbReference type="SUPFAM" id="SSF52540">
    <property type="entry name" value="P-loop containing nucleoside triphosphate hydrolases"/>
    <property type="match status" value="1"/>
</dbReference>
<keyword evidence="9" id="KW-1185">Reference proteome</keyword>
<dbReference type="PRINTS" id="PR00364">
    <property type="entry name" value="DISEASERSIST"/>
</dbReference>
<evidence type="ECO:0000256" key="2">
    <source>
        <dbReference type="ARBA" id="ARBA00023015"/>
    </source>
</evidence>
<dbReference type="InterPro" id="IPR016032">
    <property type="entry name" value="Sig_transdc_resp-reg_C-effctor"/>
</dbReference>
<keyword evidence="2" id="KW-0805">Transcription regulation</keyword>
<dbReference type="SUPFAM" id="SSF48452">
    <property type="entry name" value="TPR-like"/>
    <property type="match status" value="2"/>
</dbReference>
<dbReference type="SMART" id="SM00862">
    <property type="entry name" value="Trans_reg_C"/>
    <property type="match status" value="1"/>
</dbReference>
<dbReference type="RefSeq" id="WP_203849626.1">
    <property type="nucleotide sequence ID" value="NZ_BAAAVW010000021.1"/>
</dbReference>
<dbReference type="PROSITE" id="PS51755">
    <property type="entry name" value="OMPR_PHOB"/>
    <property type="match status" value="1"/>
</dbReference>
<evidence type="ECO:0000256" key="5">
    <source>
        <dbReference type="PROSITE-ProRule" id="PRU01091"/>
    </source>
</evidence>
<dbReference type="Pfam" id="PF00486">
    <property type="entry name" value="Trans_reg_C"/>
    <property type="match status" value="1"/>
</dbReference>
<keyword evidence="3 5" id="KW-0238">DNA-binding</keyword>
<dbReference type="InterPro" id="IPR036388">
    <property type="entry name" value="WH-like_DNA-bd_sf"/>
</dbReference>
<evidence type="ECO:0000256" key="4">
    <source>
        <dbReference type="ARBA" id="ARBA00023163"/>
    </source>
</evidence>
<dbReference type="Proteomes" id="UP000660611">
    <property type="component" value="Unassembled WGS sequence"/>
</dbReference>
<comment type="similarity">
    <text evidence="1">Belongs to the AfsR/DnrI/RedD regulatory family.</text>
</comment>
<proteinExistence type="inferred from homology"/>
<feature type="domain" description="OmpR/PhoB-type" evidence="7">
    <location>
        <begin position="1"/>
        <end position="91"/>
    </location>
</feature>
<accession>A0A919UES2</accession>
<dbReference type="PANTHER" id="PTHR35807">
    <property type="entry name" value="TRANSCRIPTIONAL REGULATOR REDD-RELATED"/>
    <property type="match status" value="1"/>
</dbReference>
<evidence type="ECO:0000256" key="6">
    <source>
        <dbReference type="SAM" id="MobiDB-lite"/>
    </source>
</evidence>
<name>A0A919UES2_9ACTN</name>
<evidence type="ECO:0000259" key="7">
    <source>
        <dbReference type="PROSITE" id="PS51755"/>
    </source>
</evidence>
<dbReference type="InterPro" id="IPR051677">
    <property type="entry name" value="AfsR-DnrI-RedD_regulator"/>
</dbReference>
<dbReference type="InterPro" id="IPR027417">
    <property type="entry name" value="P-loop_NTPase"/>
</dbReference>
<dbReference type="AlphaFoldDB" id="A0A919UES2"/>
<dbReference type="GO" id="GO:0043531">
    <property type="term" value="F:ADP binding"/>
    <property type="evidence" value="ECO:0007669"/>
    <property type="project" value="InterPro"/>
</dbReference>
<feature type="region of interest" description="Disordered" evidence="6">
    <location>
        <begin position="243"/>
        <end position="274"/>
    </location>
</feature>
<dbReference type="Gene3D" id="1.25.40.10">
    <property type="entry name" value="Tetratricopeptide repeat domain"/>
    <property type="match status" value="3"/>
</dbReference>
<evidence type="ECO:0000256" key="3">
    <source>
        <dbReference type="ARBA" id="ARBA00023125"/>
    </source>
</evidence>
<dbReference type="EMBL" id="BONQ01000090">
    <property type="protein sequence ID" value="GIG47908.1"/>
    <property type="molecule type" value="Genomic_DNA"/>
</dbReference>
<gene>
    <name evidence="8" type="ORF">Dsi01nite_059490</name>
</gene>
<evidence type="ECO:0000313" key="8">
    <source>
        <dbReference type="EMBL" id="GIG47908.1"/>
    </source>
</evidence>
<reference evidence="8" key="1">
    <citation type="submission" date="2021-01" db="EMBL/GenBank/DDBJ databases">
        <title>Whole genome shotgun sequence of Dactylosporangium siamense NBRC 106093.</title>
        <authorList>
            <person name="Komaki H."/>
            <person name="Tamura T."/>
        </authorList>
    </citation>
    <scope>NUCLEOTIDE SEQUENCE</scope>
    <source>
        <strain evidence="8">NBRC 106093</strain>
    </source>
</reference>
<dbReference type="Pfam" id="PF13191">
    <property type="entry name" value="AAA_16"/>
    <property type="match status" value="1"/>
</dbReference>
<dbReference type="PANTHER" id="PTHR35807:SF1">
    <property type="entry name" value="TRANSCRIPTIONAL REGULATOR REDD"/>
    <property type="match status" value="1"/>
</dbReference>